<dbReference type="InterPro" id="IPR040122">
    <property type="entry name" value="Importin_beta"/>
</dbReference>
<keyword evidence="3" id="KW-0963">Cytoplasm</keyword>
<comment type="subcellular location">
    <subcellularLocation>
        <location evidence="1">Cytoplasm</location>
    </subcellularLocation>
</comment>
<dbReference type="GO" id="GO:0005634">
    <property type="term" value="C:nucleus"/>
    <property type="evidence" value="ECO:0000318"/>
    <property type="project" value="GO_Central"/>
</dbReference>
<evidence type="ECO:0000259" key="6">
    <source>
        <dbReference type="Pfam" id="PF25574"/>
    </source>
</evidence>
<evidence type="ECO:0000256" key="2">
    <source>
        <dbReference type="ARBA" id="ARBA00022448"/>
    </source>
</evidence>
<dbReference type="GO" id="GO:0005737">
    <property type="term" value="C:cytoplasm"/>
    <property type="evidence" value="ECO:0000318"/>
    <property type="project" value="GO_Central"/>
</dbReference>
<dbReference type="PANTHER" id="PTHR10527">
    <property type="entry name" value="IMPORTIN BETA"/>
    <property type="match status" value="1"/>
</dbReference>
<dbReference type="InterPro" id="IPR058584">
    <property type="entry name" value="IMB1_TNPO1-like_TPR"/>
</dbReference>
<keyword evidence="5" id="KW-0653">Protein transport</keyword>
<dbReference type="InterPro" id="IPR011989">
    <property type="entry name" value="ARM-like"/>
</dbReference>
<evidence type="ECO:0000256" key="5">
    <source>
        <dbReference type="ARBA" id="ARBA00022927"/>
    </source>
</evidence>
<dbReference type="Pfam" id="PF25574">
    <property type="entry name" value="TPR_IMB1"/>
    <property type="match status" value="1"/>
</dbReference>
<dbReference type="AlphaFoldDB" id="A0A9K3DID7"/>
<evidence type="ECO:0000313" key="8">
    <source>
        <dbReference type="Proteomes" id="UP000215914"/>
    </source>
</evidence>
<dbReference type="Gene3D" id="1.25.10.10">
    <property type="entry name" value="Leucine-rich Repeat Variant"/>
    <property type="match status" value="2"/>
</dbReference>
<sequence>MFLSCFFSAVFKVREYLQSYVFKYEQNVYILGQEEMYQEITDSLVDAQSSAEERPRTEAEGRLSELQKKRLLALDLLGQEEMFQEITDSLVDAQSSAEKWPGTEVEGRLSDLQKKSLLALHLHGQEEMLNQEITDLLSGDEEGVALQAIEFWSSICRKEIRYKGSMPGDSDTHSRCLIQKALPWLVPMLLKTLFKQDEDQDKKDDILNLAAAGGTCLGLVAKTVGDAVIPLVKPFVLENISKPDWRYLEAAKHAYGSYLEGVTVEKLSKIDDLDLEYLLTAMRDQNRHVKSTAARTLSRIFQLDPPPATVISPKHHNIIMAVLPEIVKESPGVLTPMIGVLRISMKKLWVTDDDETERFDRAKEALICLQVIFQKLGSTDETAHSTIKAAAAEIMPVLLNIFDIKIPTVHEKAKLSTVREKAFLAVGAIAYTIGPAFKEYTKRFLRYLVAGFKDQRVCSVCLGLFGDICRALDYKVLPFSHGIMPRLVKLLSSVDVSVKPPVFSCFGDLALAIGSESERLVPYVVPLMEEAAKIVDEETVEYGNQLKRSIFEAYSGLLQGCRSSKAEIMEPHVPHLLKFIEALLRMLRGMDESVLKAAVVVLGDLADALGPNVKKFEKQVAFCREFLGECLKSEDKQLKETATWTLRMMDPVRVFSKCG</sequence>
<evidence type="ECO:0000256" key="3">
    <source>
        <dbReference type="ARBA" id="ARBA00022490"/>
    </source>
</evidence>
<protein>
    <submittedName>
        <fullName evidence="7">Armadillo-like helical, importin beta family</fullName>
    </submittedName>
</protein>
<keyword evidence="4" id="KW-0677">Repeat</keyword>
<dbReference type="SUPFAM" id="SSF48371">
    <property type="entry name" value="ARM repeat"/>
    <property type="match status" value="1"/>
</dbReference>
<dbReference type="Gramene" id="mRNA:HanXRQr2_Chr17g0804311">
    <property type="protein sequence ID" value="mRNA:HanXRQr2_Chr17g0804311"/>
    <property type="gene ID" value="HanXRQr2_Chr17g0804311"/>
</dbReference>
<organism evidence="7 8">
    <name type="scientific">Helianthus annuus</name>
    <name type="common">Common sunflower</name>
    <dbReference type="NCBI Taxonomy" id="4232"/>
    <lineage>
        <taxon>Eukaryota</taxon>
        <taxon>Viridiplantae</taxon>
        <taxon>Streptophyta</taxon>
        <taxon>Embryophyta</taxon>
        <taxon>Tracheophyta</taxon>
        <taxon>Spermatophyta</taxon>
        <taxon>Magnoliopsida</taxon>
        <taxon>eudicotyledons</taxon>
        <taxon>Gunneridae</taxon>
        <taxon>Pentapetalae</taxon>
        <taxon>asterids</taxon>
        <taxon>campanulids</taxon>
        <taxon>Asterales</taxon>
        <taxon>Asteraceae</taxon>
        <taxon>Asteroideae</taxon>
        <taxon>Heliantheae alliance</taxon>
        <taxon>Heliantheae</taxon>
        <taxon>Helianthus</taxon>
    </lineage>
</organism>
<feature type="domain" description="Importin subunit beta-1/Transportin-1-like TPR repeats" evidence="6">
    <location>
        <begin position="343"/>
        <end position="611"/>
    </location>
</feature>
<dbReference type="Proteomes" id="UP000215914">
    <property type="component" value="Unassembled WGS sequence"/>
</dbReference>
<evidence type="ECO:0000313" key="7">
    <source>
        <dbReference type="EMBL" id="KAF5755570.1"/>
    </source>
</evidence>
<evidence type="ECO:0000256" key="1">
    <source>
        <dbReference type="ARBA" id="ARBA00004496"/>
    </source>
</evidence>
<gene>
    <name evidence="7" type="ORF">HanXRQr2_Chr17g0804311</name>
</gene>
<keyword evidence="2" id="KW-0813">Transport</keyword>
<dbReference type="GO" id="GO:0008139">
    <property type="term" value="F:nuclear localization sequence binding"/>
    <property type="evidence" value="ECO:0000318"/>
    <property type="project" value="GO_Central"/>
</dbReference>
<dbReference type="GO" id="GO:0061608">
    <property type="term" value="F:nuclear import signal receptor activity"/>
    <property type="evidence" value="ECO:0000318"/>
    <property type="project" value="GO_Central"/>
</dbReference>
<dbReference type="InterPro" id="IPR016024">
    <property type="entry name" value="ARM-type_fold"/>
</dbReference>
<comment type="caution">
    <text evidence="7">The sequence shown here is derived from an EMBL/GenBank/DDBJ whole genome shotgun (WGS) entry which is preliminary data.</text>
</comment>
<dbReference type="EMBL" id="MNCJ02000332">
    <property type="protein sequence ID" value="KAF5755570.1"/>
    <property type="molecule type" value="Genomic_DNA"/>
</dbReference>
<evidence type="ECO:0000256" key="4">
    <source>
        <dbReference type="ARBA" id="ARBA00022737"/>
    </source>
</evidence>
<reference evidence="7" key="2">
    <citation type="submission" date="2020-06" db="EMBL/GenBank/DDBJ databases">
        <title>Helianthus annuus Genome sequencing and assembly Release 2.</title>
        <authorList>
            <person name="Gouzy J."/>
            <person name="Langlade N."/>
            <person name="Munos S."/>
        </authorList>
    </citation>
    <scope>NUCLEOTIDE SEQUENCE</scope>
    <source>
        <tissue evidence="7">Leaves</tissue>
    </source>
</reference>
<proteinExistence type="predicted"/>
<accession>A0A9K3DID7</accession>
<dbReference type="GO" id="GO:0006606">
    <property type="term" value="P:protein import into nucleus"/>
    <property type="evidence" value="ECO:0000318"/>
    <property type="project" value="GO_Central"/>
</dbReference>
<reference evidence="7" key="1">
    <citation type="journal article" date="2017" name="Nature">
        <title>The sunflower genome provides insights into oil metabolism, flowering and Asterid evolution.</title>
        <authorList>
            <person name="Badouin H."/>
            <person name="Gouzy J."/>
            <person name="Grassa C.J."/>
            <person name="Murat F."/>
            <person name="Staton S.E."/>
            <person name="Cottret L."/>
            <person name="Lelandais-Briere C."/>
            <person name="Owens G.L."/>
            <person name="Carrere S."/>
            <person name="Mayjonade B."/>
            <person name="Legrand L."/>
            <person name="Gill N."/>
            <person name="Kane N.C."/>
            <person name="Bowers J.E."/>
            <person name="Hubner S."/>
            <person name="Bellec A."/>
            <person name="Berard A."/>
            <person name="Berges H."/>
            <person name="Blanchet N."/>
            <person name="Boniface M.C."/>
            <person name="Brunel D."/>
            <person name="Catrice O."/>
            <person name="Chaidir N."/>
            <person name="Claudel C."/>
            <person name="Donnadieu C."/>
            <person name="Faraut T."/>
            <person name="Fievet G."/>
            <person name="Helmstetter N."/>
            <person name="King M."/>
            <person name="Knapp S.J."/>
            <person name="Lai Z."/>
            <person name="Le Paslier M.C."/>
            <person name="Lippi Y."/>
            <person name="Lorenzon L."/>
            <person name="Mandel J.R."/>
            <person name="Marage G."/>
            <person name="Marchand G."/>
            <person name="Marquand E."/>
            <person name="Bret-Mestries E."/>
            <person name="Morien E."/>
            <person name="Nambeesan S."/>
            <person name="Nguyen T."/>
            <person name="Pegot-Espagnet P."/>
            <person name="Pouilly N."/>
            <person name="Raftis F."/>
            <person name="Sallet E."/>
            <person name="Schiex T."/>
            <person name="Thomas J."/>
            <person name="Vandecasteele C."/>
            <person name="Vares D."/>
            <person name="Vear F."/>
            <person name="Vautrin S."/>
            <person name="Crespi M."/>
            <person name="Mangin B."/>
            <person name="Burke J.M."/>
            <person name="Salse J."/>
            <person name="Munos S."/>
            <person name="Vincourt P."/>
            <person name="Rieseberg L.H."/>
            <person name="Langlade N.B."/>
        </authorList>
    </citation>
    <scope>NUCLEOTIDE SEQUENCE</scope>
    <source>
        <tissue evidence="7">Leaves</tissue>
    </source>
</reference>
<name>A0A9K3DID7_HELAN</name>
<keyword evidence="8" id="KW-1185">Reference proteome</keyword>